<dbReference type="GO" id="GO:0008270">
    <property type="term" value="F:zinc ion binding"/>
    <property type="evidence" value="ECO:0007669"/>
    <property type="project" value="UniProtKB-KW"/>
</dbReference>
<dbReference type="Pfam" id="PF00096">
    <property type="entry name" value="zf-C2H2"/>
    <property type="match status" value="2"/>
</dbReference>
<organism evidence="5">
    <name type="scientific">Thrips palmi</name>
    <name type="common">Melon thrips</name>
    <dbReference type="NCBI Taxonomy" id="161013"/>
    <lineage>
        <taxon>Eukaryota</taxon>
        <taxon>Metazoa</taxon>
        <taxon>Ecdysozoa</taxon>
        <taxon>Arthropoda</taxon>
        <taxon>Hexapoda</taxon>
        <taxon>Insecta</taxon>
        <taxon>Pterygota</taxon>
        <taxon>Neoptera</taxon>
        <taxon>Paraneoptera</taxon>
        <taxon>Thysanoptera</taxon>
        <taxon>Terebrantia</taxon>
        <taxon>Thripoidea</taxon>
        <taxon>Thripidae</taxon>
        <taxon>Thrips</taxon>
    </lineage>
</organism>
<keyword evidence="1" id="KW-0479">Metal-binding</keyword>
<gene>
    <name evidence="5" type="primary">LOC117650405</name>
</gene>
<feature type="domain" description="C2H2-type" evidence="3">
    <location>
        <begin position="97"/>
        <end position="125"/>
    </location>
</feature>
<keyword evidence="1" id="KW-0863">Zinc-finger</keyword>
<feature type="domain" description="C2H2-type" evidence="3">
    <location>
        <begin position="127"/>
        <end position="150"/>
    </location>
</feature>
<proteinExistence type="predicted"/>
<name>A0A6P8ZX67_THRPL</name>
<sequence length="162" mass="18403">MPLLPTQNYSKDGILSQPLQYPLPPGLIVEPRPFFQDAVKPTEQERNAEVDDETARSAGTAEGIPFGNDAEDVDFVDIADSPVMGIIGDLESREESNTCETCGKVYQHRRHLQRHVKYECSGRRAQFQCPICFKTYKRPEHLKRHGLLIHRVTINTPRKKSS</sequence>
<dbReference type="InterPro" id="IPR036236">
    <property type="entry name" value="Znf_C2H2_sf"/>
</dbReference>
<dbReference type="PROSITE" id="PS50157">
    <property type="entry name" value="ZINC_FINGER_C2H2_2"/>
    <property type="match status" value="2"/>
</dbReference>
<reference evidence="5" key="1">
    <citation type="submission" date="2025-08" db="UniProtKB">
        <authorList>
            <consortium name="RefSeq"/>
        </authorList>
    </citation>
    <scope>IDENTIFICATION</scope>
    <source>
        <tissue evidence="5">Total insect</tissue>
    </source>
</reference>
<dbReference type="InParanoid" id="A0A6P8ZX67"/>
<dbReference type="GeneID" id="117650405"/>
<dbReference type="Gene3D" id="3.30.160.60">
    <property type="entry name" value="Classic Zinc Finger"/>
    <property type="match status" value="1"/>
</dbReference>
<keyword evidence="4" id="KW-1185">Reference proteome</keyword>
<dbReference type="AlphaFoldDB" id="A0A6P8ZX67"/>
<evidence type="ECO:0000259" key="3">
    <source>
        <dbReference type="PROSITE" id="PS50157"/>
    </source>
</evidence>
<dbReference type="KEGG" id="tpal:117650405"/>
<protein>
    <submittedName>
        <fullName evidence="5">Transcription factor steA-like</fullName>
    </submittedName>
</protein>
<evidence type="ECO:0000256" key="2">
    <source>
        <dbReference type="SAM" id="MobiDB-lite"/>
    </source>
</evidence>
<dbReference type="PROSITE" id="PS00028">
    <property type="entry name" value="ZINC_FINGER_C2H2_1"/>
    <property type="match status" value="1"/>
</dbReference>
<dbReference type="Proteomes" id="UP000515158">
    <property type="component" value="Unplaced"/>
</dbReference>
<dbReference type="SUPFAM" id="SSF57667">
    <property type="entry name" value="beta-beta-alpha zinc fingers"/>
    <property type="match status" value="1"/>
</dbReference>
<feature type="region of interest" description="Disordered" evidence="2">
    <location>
        <begin position="41"/>
        <end position="69"/>
    </location>
</feature>
<dbReference type="InterPro" id="IPR013087">
    <property type="entry name" value="Znf_C2H2_type"/>
</dbReference>
<evidence type="ECO:0000313" key="4">
    <source>
        <dbReference type="Proteomes" id="UP000515158"/>
    </source>
</evidence>
<keyword evidence="1" id="KW-0862">Zinc</keyword>
<feature type="compositionally biased region" description="Basic and acidic residues" evidence="2">
    <location>
        <begin position="41"/>
        <end position="55"/>
    </location>
</feature>
<evidence type="ECO:0000313" key="5">
    <source>
        <dbReference type="RefSeq" id="XP_034249715.1"/>
    </source>
</evidence>
<dbReference type="RefSeq" id="XP_034249715.1">
    <property type="nucleotide sequence ID" value="XM_034393824.1"/>
</dbReference>
<dbReference type="OrthoDB" id="3437960at2759"/>
<dbReference type="SMART" id="SM00355">
    <property type="entry name" value="ZnF_C2H2"/>
    <property type="match status" value="2"/>
</dbReference>
<evidence type="ECO:0000256" key="1">
    <source>
        <dbReference type="PROSITE-ProRule" id="PRU00042"/>
    </source>
</evidence>
<accession>A0A6P8ZX67</accession>